<dbReference type="Pfam" id="PF00056">
    <property type="entry name" value="Ldh_1_N"/>
    <property type="match status" value="1"/>
</dbReference>
<feature type="modified residue" description="Phosphotyrosine" evidence="7">
    <location>
        <position position="221"/>
    </location>
</feature>
<feature type="binding site" evidence="7">
    <location>
        <position position="230"/>
    </location>
    <ligand>
        <name>substrate</name>
    </ligand>
</feature>
<dbReference type="Gene3D" id="3.90.110.10">
    <property type="entry name" value="Lactate dehydrogenase/glycoside hydrolase, family 4, C-terminal"/>
    <property type="match status" value="1"/>
</dbReference>
<keyword evidence="4 7" id="KW-0560">Oxidoreductase</keyword>
<evidence type="ECO:0000256" key="7">
    <source>
        <dbReference type="HAMAP-Rule" id="MF_00488"/>
    </source>
</evidence>
<proteinExistence type="inferred from homology"/>
<dbReference type="KEGG" id="scr:SCHRY_v1c03800"/>
<sequence>MKNRKVVLVGTGAVGTSFVYSAINQGIAQEYVLIDVNVDVAEGQALDLADGNAFLPHSFASIRVGTYSDCHDADVIVITAGRPQKPGETRIDMVADNAKIMKSIALEIKKSGFSGITVVAANPVDILTTVYYEVTGFDKHSIIGSGTSLDSARLRRLVAEKLNVGAKEVSAVLMGEHGDSSTPIWSTASVMGKPIAQYVAEGKITEAQLDEITHDAIHMAYKIIEKKRATFYGIGIVLADIVRAVVCDENKAMMVGAYLDGDFGHKGIYTGVPAIINNNGWSHIINWNLTAKEQAGFDASCQQLTEVVNHARAAIK</sequence>
<dbReference type="STRING" id="1276227.SCHRY_v1c03800"/>
<evidence type="ECO:0000313" key="13">
    <source>
        <dbReference type="Proteomes" id="UP000013964"/>
    </source>
</evidence>
<comment type="subcellular location">
    <subcellularLocation>
        <location evidence="7">Cytoplasm</location>
    </subcellularLocation>
</comment>
<dbReference type="Pfam" id="PF02866">
    <property type="entry name" value="Ldh_1_C"/>
    <property type="match status" value="1"/>
</dbReference>
<dbReference type="EMBL" id="CP005077">
    <property type="protein sequence ID" value="AGM24963.1"/>
    <property type="molecule type" value="Genomic_DNA"/>
</dbReference>
<feature type="binding site" evidence="7 9">
    <location>
        <position position="35"/>
    </location>
    <ligand>
        <name>NAD(+)</name>
        <dbReference type="ChEBI" id="CHEBI:57540"/>
    </ligand>
</feature>
<dbReference type="GO" id="GO:0006096">
    <property type="term" value="P:glycolytic process"/>
    <property type="evidence" value="ECO:0007669"/>
    <property type="project" value="UniProtKB-UniRule"/>
</dbReference>
<protein>
    <recommendedName>
        <fullName evidence="3 7">L-lactate dehydrogenase</fullName>
        <shortName evidence="7">L-LDH</shortName>
        <ecNumber evidence="3 7">1.1.1.27</ecNumber>
    </recommendedName>
</protein>
<reference evidence="12 13" key="1">
    <citation type="journal article" date="2013" name="Genome Biol. Evol.">
        <title>Complete genomes of two dipteran-associated spiroplasmas provided insights into the origin, dynamics, and impacts of viral invasion in spiroplasma.</title>
        <authorList>
            <person name="Ku C."/>
            <person name="Lo W.S."/>
            <person name="Chen L.L."/>
            <person name="Kuo C.H."/>
        </authorList>
    </citation>
    <scope>NUCLEOTIDE SEQUENCE [LARGE SCALE GENOMIC DNA]</scope>
    <source>
        <strain evidence="12 13">DF-1</strain>
    </source>
</reference>
<evidence type="ECO:0000256" key="6">
    <source>
        <dbReference type="ARBA" id="ARBA00049258"/>
    </source>
</evidence>
<dbReference type="Proteomes" id="UP000013964">
    <property type="component" value="Chromosome"/>
</dbReference>
<evidence type="ECO:0000256" key="1">
    <source>
        <dbReference type="ARBA" id="ARBA00004843"/>
    </source>
</evidence>
<feature type="binding site" evidence="7">
    <location>
        <position position="14"/>
    </location>
    <ligand>
        <name>NAD(+)</name>
        <dbReference type="ChEBI" id="CHEBI:57540"/>
    </ligand>
</feature>
<organism evidence="12 13">
    <name type="scientific">Spiroplasma chrysopicola DF-1</name>
    <dbReference type="NCBI Taxonomy" id="1276227"/>
    <lineage>
        <taxon>Bacteria</taxon>
        <taxon>Bacillati</taxon>
        <taxon>Mycoplasmatota</taxon>
        <taxon>Mollicutes</taxon>
        <taxon>Entomoplasmatales</taxon>
        <taxon>Spiroplasmataceae</taxon>
        <taxon>Spiroplasma</taxon>
    </lineage>
</organism>
<feature type="binding site" evidence="7">
    <location>
        <position position="67"/>
    </location>
    <ligand>
        <name>NAD(+)</name>
        <dbReference type="ChEBI" id="CHEBI:57540"/>
    </ligand>
</feature>
<dbReference type="GO" id="GO:0005737">
    <property type="term" value="C:cytoplasm"/>
    <property type="evidence" value="ECO:0007669"/>
    <property type="project" value="UniProtKB-SubCell"/>
</dbReference>
<dbReference type="NCBIfam" id="NF000824">
    <property type="entry name" value="PRK00066.1"/>
    <property type="match status" value="1"/>
</dbReference>
<evidence type="ECO:0000256" key="9">
    <source>
        <dbReference type="PIRSR" id="PIRSR000102-3"/>
    </source>
</evidence>
<dbReference type="InterPro" id="IPR001557">
    <property type="entry name" value="L-lactate/malate_DH"/>
</dbReference>
<evidence type="ECO:0000256" key="3">
    <source>
        <dbReference type="ARBA" id="ARBA00012967"/>
    </source>
</evidence>
<comment type="subunit">
    <text evidence="7">Homotetramer.</text>
</comment>
<dbReference type="InterPro" id="IPR036291">
    <property type="entry name" value="NAD(P)-bd_dom_sf"/>
</dbReference>
<evidence type="ECO:0000256" key="4">
    <source>
        <dbReference type="ARBA" id="ARBA00023002"/>
    </source>
</evidence>
<keyword evidence="13" id="KW-1185">Reference proteome</keyword>
<dbReference type="AlphaFoldDB" id="R4U389"/>
<dbReference type="FunFam" id="3.40.50.720:FF:000018">
    <property type="entry name" value="Malate dehydrogenase"/>
    <property type="match status" value="1"/>
</dbReference>
<feature type="binding site" evidence="7">
    <location>
        <begin position="150"/>
        <end position="153"/>
    </location>
    <ligand>
        <name>substrate</name>
    </ligand>
</feature>
<dbReference type="GO" id="GO:0004459">
    <property type="term" value="F:L-lactate dehydrogenase (NAD+) activity"/>
    <property type="evidence" value="ECO:0007669"/>
    <property type="project" value="UniProtKB-UniRule"/>
</dbReference>
<dbReference type="InterPro" id="IPR018177">
    <property type="entry name" value="L-lactate_DH_AS"/>
</dbReference>
<dbReference type="SUPFAM" id="SSF56327">
    <property type="entry name" value="LDH C-terminal domain-like"/>
    <property type="match status" value="1"/>
</dbReference>
<dbReference type="eggNOG" id="COG0039">
    <property type="taxonomic scope" value="Bacteria"/>
</dbReference>
<dbReference type="PANTHER" id="PTHR43128:SF16">
    <property type="entry name" value="L-LACTATE DEHYDROGENASE"/>
    <property type="match status" value="1"/>
</dbReference>
<feature type="binding site" evidence="9">
    <location>
        <position position="97"/>
    </location>
    <ligand>
        <name>NAD(+)</name>
        <dbReference type="ChEBI" id="CHEBI:57540"/>
    </ligand>
</feature>
<dbReference type="EC" id="1.1.1.27" evidence="3 7"/>
<dbReference type="PIRSF" id="PIRSF000102">
    <property type="entry name" value="Lac_mal_DH"/>
    <property type="match status" value="1"/>
</dbReference>
<comment type="function">
    <text evidence="7">Catalyzes the conversion of lactate to pyruvate.</text>
</comment>
<dbReference type="HAMAP" id="MF_00488">
    <property type="entry name" value="Lactate_dehydrog"/>
    <property type="match status" value="1"/>
</dbReference>
<dbReference type="PRINTS" id="PR00086">
    <property type="entry name" value="LLDHDRGNASE"/>
</dbReference>
<feature type="domain" description="Lactate/malate dehydrogenase C-terminal" evidence="11">
    <location>
        <begin position="147"/>
        <end position="312"/>
    </location>
</feature>
<feature type="binding site" evidence="7">
    <location>
        <position position="103"/>
    </location>
    <ligand>
        <name>NAD(+)</name>
        <dbReference type="ChEBI" id="CHEBI:57540"/>
    </ligand>
</feature>
<dbReference type="GO" id="GO:0006089">
    <property type="term" value="P:lactate metabolic process"/>
    <property type="evidence" value="ECO:0007669"/>
    <property type="project" value="TreeGrafter"/>
</dbReference>
<dbReference type="UniPathway" id="UPA00554">
    <property type="reaction ID" value="UER00611"/>
</dbReference>
<dbReference type="InterPro" id="IPR011304">
    <property type="entry name" value="L-lactate_DH"/>
</dbReference>
<dbReference type="InterPro" id="IPR001236">
    <property type="entry name" value="Lactate/malate_DH_N"/>
</dbReference>
<feature type="active site" description="Proton acceptor" evidence="7 8">
    <location>
        <position position="177"/>
    </location>
</feature>
<dbReference type="PATRIC" id="fig|1276227.3.peg.380"/>
<evidence type="ECO:0000256" key="2">
    <source>
        <dbReference type="ARBA" id="ARBA00006054"/>
    </source>
</evidence>
<name>R4U389_9MOLU</name>
<feature type="binding site" evidence="7">
    <location>
        <begin position="120"/>
        <end position="122"/>
    </location>
    <ligand>
        <name>NAD(+)</name>
        <dbReference type="ChEBI" id="CHEBI:57540"/>
    </ligand>
</feature>
<feature type="binding site" evidence="9">
    <location>
        <begin position="10"/>
        <end position="15"/>
    </location>
    <ligand>
        <name>NAD(+)</name>
        <dbReference type="ChEBI" id="CHEBI:57540"/>
    </ligand>
</feature>
<dbReference type="Gene3D" id="3.40.50.720">
    <property type="entry name" value="NAD(P)-binding Rossmann-like Domain"/>
    <property type="match status" value="1"/>
</dbReference>
<feature type="binding site" evidence="7">
    <location>
        <position position="90"/>
    </location>
    <ligand>
        <name>substrate</name>
    </ligand>
</feature>
<evidence type="ECO:0000313" key="12">
    <source>
        <dbReference type="EMBL" id="AGM24963.1"/>
    </source>
</evidence>
<dbReference type="RefSeq" id="WP_016338788.1">
    <property type="nucleotide sequence ID" value="NC_021280.1"/>
</dbReference>
<dbReference type="OrthoDB" id="9802969at2"/>
<evidence type="ECO:0000259" key="10">
    <source>
        <dbReference type="Pfam" id="PF00056"/>
    </source>
</evidence>
<comment type="similarity">
    <text evidence="2 7">Belongs to the LDH/MDH superfamily. LDH family.</text>
</comment>
<feature type="binding site" evidence="7">
    <location>
        <begin position="122"/>
        <end position="125"/>
    </location>
    <ligand>
        <name>substrate</name>
    </ligand>
</feature>
<gene>
    <name evidence="7 12" type="primary">ldh</name>
    <name evidence="12" type="ORF">SCHRY_v1c03800</name>
</gene>
<keyword evidence="7" id="KW-0963">Cytoplasm</keyword>
<dbReference type="HOGENOM" id="CLU_045401_1_2_14"/>
<dbReference type="PANTHER" id="PTHR43128">
    <property type="entry name" value="L-2-HYDROXYCARBOXYLATE DEHYDROGENASE (NAD(P)(+))"/>
    <property type="match status" value="1"/>
</dbReference>
<dbReference type="PROSITE" id="PS00064">
    <property type="entry name" value="L_LDH"/>
    <property type="match status" value="1"/>
</dbReference>
<comment type="pathway">
    <text evidence="1 7">Fermentation; pyruvate fermentation to lactate; (S)-lactate from pyruvate: step 1/1.</text>
</comment>
<dbReference type="CDD" id="cd05291">
    <property type="entry name" value="HicDH_like"/>
    <property type="match status" value="1"/>
</dbReference>
<accession>R4U389</accession>
<comment type="caution">
    <text evidence="7">Lacks conserved residue(s) required for the propagation of feature annotation.</text>
</comment>
<feature type="binding site" evidence="7">
    <location>
        <position position="84"/>
    </location>
    <ligand>
        <name>substrate</name>
    </ligand>
</feature>
<dbReference type="NCBIfam" id="TIGR01771">
    <property type="entry name" value="L-LDH-NAD"/>
    <property type="match status" value="1"/>
</dbReference>
<keyword evidence="5 7" id="KW-0520">NAD</keyword>
<dbReference type="InterPro" id="IPR022383">
    <property type="entry name" value="Lactate/malate_DH_C"/>
</dbReference>
<keyword evidence="7" id="KW-0597">Phosphoprotein</keyword>
<evidence type="ECO:0000256" key="8">
    <source>
        <dbReference type="PIRSR" id="PIRSR000102-1"/>
    </source>
</evidence>
<dbReference type="InterPro" id="IPR015955">
    <property type="entry name" value="Lactate_DH/Glyco_Ohase_4_C"/>
</dbReference>
<feature type="domain" description="Lactate/malate dehydrogenase N-terminal" evidence="10">
    <location>
        <begin position="5"/>
        <end position="144"/>
    </location>
</feature>
<feature type="binding site" evidence="7">
    <location>
        <position position="145"/>
    </location>
    <ligand>
        <name>NAD(+)</name>
        <dbReference type="ChEBI" id="CHEBI:57540"/>
    </ligand>
</feature>
<comment type="catalytic activity">
    <reaction evidence="6 7">
        <text>(S)-lactate + NAD(+) = pyruvate + NADH + H(+)</text>
        <dbReference type="Rhea" id="RHEA:23444"/>
        <dbReference type="ChEBI" id="CHEBI:15361"/>
        <dbReference type="ChEBI" id="CHEBI:15378"/>
        <dbReference type="ChEBI" id="CHEBI:16651"/>
        <dbReference type="ChEBI" id="CHEBI:57540"/>
        <dbReference type="ChEBI" id="CHEBI:57945"/>
        <dbReference type="EC" id="1.1.1.27"/>
    </reaction>
</comment>
<dbReference type="SUPFAM" id="SSF51735">
    <property type="entry name" value="NAD(P)-binding Rossmann-fold domains"/>
    <property type="match status" value="1"/>
</dbReference>
<evidence type="ECO:0000256" key="5">
    <source>
        <dbReference type="ARBA" id="ARBA00023027"/>
    </source>
</evidence>
<evidence type="ECO:0000259" key="11">
    <source>
        <dbReference type="Pfam" id="PF02866"/>
    </source>
</evidence>